<keyword evidence="1" id="KW-0472">Membrane</keyword>
<protein>
    <submittedName>
        <fullName evidence="2">UFD2 like protein</fullName>
    </submittedName>
</protein>
<evidence type="ECO:0000313" key="2">
    <source>
        <dbReference type="EMBL" id="KJK64759.1"/>
    </source>
</evidence>
<feature type="transmembrane region" description="Helical" evidence="1">
    <location>
        <begin position="20"/>
        <end position="42"/>
    </location>
</feature>
<keyword evidence="1" id="KW-0812">Transmembrane</keyword>
<sequence>MGALRRIKTKRRTRYYNPSAIVYILEIYESILTRVISAGITIRSELISNPPNTLRSTKPPRTPRIYQDLESITALSAQNGLRVNITWLPTRRVKTINEGQVSSVYRIRLLREEPHTQKVAEAAVGLGTDKGLRSEGTIVDMEE</sequence>
<gene>
    <name evidence="2" type="ORF">P875_00010975</name>
</gene>
<evidence type="ECO:0000313" key="3">
    <source>
        <dbReference type="Proteomes" id="UP000033540"/>
    </source>
</evidence>
<name>A0A0F0IAI4_ASPPU</name>
<accession>A0A0F0IAI4</accession>
<dbReference type="Proteomes" id="UP000033540">
    <property type="component" value="Unassembled WGS sequence"/>
</dbReference>
<dbReference type="OrthoDB" id="24683at2759"/>
<reference evidence="2 3" key="1">
    <citation type="submission" date="2015-02" db="EMBL/GenBank/DDBJ databases">
        <title>Draft genome sequence of Aspergillus parasiticus SU-1.</title>
        <authorList>
            <person name="Yu J."/>
            <person name="Fedorova N."/>
            <person name="Yin Y."/>
            <person name="Losada L."/>
            <person name="Zafar N."/>
            <person name="Taujale R."/>
            <person name="Ehrlich K.C."/>
            <person name="Bhatnagar D."/>
            <person name="Cleveland T.E."/>
            <person name="Bennett J.W."/>
            <person name="Nierman W.C."/>
        </authorList>
    </citation>
    <scope>NUCLEOTIDE SEQUENCE [LARGE SCALE GENOMIC DNA]</scope>
    <source>
        <strain evidence="3">ATCC 56775 / NRRL 5862 / SRRC 143 / SU-1</strain>
    </source>
</reference>
<dbReference type="EMBL" id="JZEE01000387">
    <property type="protein sequence ID" value="KJK64759.1"/>
    <property type="molecule type" value="Genomic_DNA"/>
</dbReference>
<organism evidence="2 3">
    <name type="scientific">Aspergillus parasiticus (strain ATCC 56775 / NRRL 5862 / SRRC 143 / SU-1)</name>
    <dbReference type="NCBI Taxonomy" id="1403190"/>
    <lineage>
        <taxon>Eukaryota</taxon>
        <taxon>Fungi</taxon>
        <taxon>Dikarya</taxon>
        <taxon>Ascomycota</taxon>
        <taxon>Pezizomycotina</taxon>
        <taxon>Eurotiomycetes</taxon>
        <taxon>Eurotiomycetidae</taxon>
        <taxon>Eurotiales</taxon>
        <taxon>Aspergillaceae</taxon>
        <taxon>Aspergillus</taxon>
        <taxon>Aspergillus subgen. Circumdati</taxon>
    </lineage>
</organism>
<comment type="caution">
    <text evidence="2">The sequence shown here is derived from an EMBL/GenBank/DDBJ whole genome shotgun (WGS) entry which is preliminary data.</text>
</comment>
<dbReference type="AlphaFoldDB" id="A0A0F0IAI4"/>
<proteinExistence type="predicted"/>
<keyword evidence="1" id="KW-1133">Transmembrane helix</keyword>
<evidence type="ECO:0000256" key="1">
    <source>
        <dbReference type="SAM" id="Phobius"/>
    </source>
</evidence>
<dbReference type="STRING" id="1403190.A0A0F0IAI4"/>